<keyword evidence="4" id="KW-0812">Transmembrane</keyword>
<keyword evidence="2" id="KW-0186">Copper</keyword>
<dbReference type="Gene3D" id="3.40.30.10">
    <property type="entry name" value="Glutaredoxin"/>
    <property type="match status" value="1"/>
</dbReference>
<feature type="binding site" evidence="2">
    <location>
        <position position="92"/>
    </location>
    <ligand>
        <name>Cu cation</name>
        <dbReference type="ChEBI" id="CHEBI:23378"/>
    </ligand>
</feature>
<evidence type="ECO:0000256" key="3">
    <source>
        <dbReference type="PIRSR" id="PIRSR603782-2"/>
    </source>
</evidence>
<keyword evidence="4" id="KW-0472">Membrane</keyword>
<dbReference type="CDD" id="cd02968">
    <property type="entry name" value="SCO"/>
    <property type="match status" value="1"/>
</dbReference>
<evidence type="ECO:0000256" key="1">
    <source>
        <dbReference type="ARBA" id="ARBA00010996"/>
    </source>
</evidence>
<feature type="disulfide bond" description="Redox-active" evidence="3">
    <location>
        <begin position="92"/>
        <end position="96"/>
    </location>
</feature>
<protein>
    <submittedName>
        <fullName evidence="5">SCO family protein</fullName>
    </submittedName>
</protein>
<feature type="transmembrane region" description="Helical" evidence="4">
    <location>
        <begin position="242"/>
        <end position="263"/>
    </location>
</feature>
<proteinExistence type="inferred from homology"/>
<evidence type="ECO:0000256" key="4">
    <source>
        <dbReference type="SAM" id="Phobius"/>
    </source>
</evidence>
<dbReference type="RefSeq" id="WP_196989978.1">
    <property type="nucleotide sequence ID" value="NZ_JADWYR010000001.1"/>
</dbReference>
<keyword evidence="2" id="KW-0479">Metal-binding</keyword>
<keyword evidence="4" id="KW-1133">Transmembrane helix</keyword>
<feature type="binding site" evidence="2">
    <location>
        <position position="191"/>
    </location>
    <ligand>
        <name>Cu cation</name>
        <dbReference type="ChEBI" id="CHEBI:23378"/>
    </ligand>
</feature>
<dbReference type="InterPro" id="IPR036249">
    <property type="entry name" value="Thioredoxin-like_sf"/>
</dbReference>
<dbReference type="Pfam" id="PF02630">
    <property type="entry name" value="SCO1-SenC"/>
    <property type="match status" value="1"/>
</dbReference>
<name>A0A931E813_9BACT</name>
<gene>
    <name evidence="5" type="ORF">I5907_06895</name>
</gene>
<evidence type="ECO:0000313" key="5">
    <source>
        <dbReference type="EMBL" id="MBG9375954.1"/>
    </source>
</evidence>
<dbReference type="InterPro" id="IPR003782">
    <property type="entry name" value="SCO1/SenC"/>
</dbReference>
<dbReference type="AlphaFoldDB" id="A0A931E813"/>
<dbReference type="GO" id="GO:0046872">
    <property type="term" value="F:metal ion binding"/>
    <property type="evidence" value="ECO:0007669"/>
    <property type="project" value="UniProtKB-KW"/>
</dbReference>
<sequence>MNKKALMALCVAILIPLISYLLVKNAGDSAVVMPRHYLPDSVVSSIEDGKKQTDTVWHRVADIRLQNQFGDTVNLYDIQNKVIVADFIFTTCGYVCPKLTTNMAKMQQSFIRGGDPMKKIDTSVVQFLSFTIDPERDSVPRLKAYADKYGVNPENWWLLTGSKDAIYNFIFEELKVDKFESDGPLDPDFAHTQRFVLLDKNFNVRGFYNGLDSSSLALLSRDVGLLMLEKATNPEPLPFDPLQMGVFFVLALIIVIVVIRLIFKKKTTNNV</sequence>
<reference evidence="5" key="1">
    <citation type="submission" date="2020-11" db="EMBL/GenBank/DDBJ databases">
        <title>Bacterial whole genome sequence for Panacibacter sp. DH6.</title>
        <authorList>
            <person name="Le V."/>
            <person name="Ko S."/>
            <person name="Ahn C.-Y."/>
            <person name="Oh H.-M."/>
        </authorList>
    </citation>
    <scope>NUCLEOTIDE SEQUENCE</scope>
    <source>
        <strain evidence="5">DH6</strain>
    </source>
</reference>
<comment type="caution">
    <text evidence="5">The sequence shown here is derived from an EMBL/GenBank/DDBJ whole genome shotgun (WGS) entry which is preliminary data.</text>
</comment>
<dbReference type="PANTHER" id="PTHR12151:SF25">
    <property type="entry name" value="LINALOOL DEHYDRATASE_ISOMERASE DOMAIN-CONTAINING PROTEIN"/>
    <property type="match status" value="1"/>
</dbReference>
<organism evidence="5 6">
    <name type="scientific">Panacibacter microcysteis</name>
    <dbReference type="NCBI Taxonomy" id="2793269"/>
    <lineage>
        <taxon>Bacteria</taxon>
        <taxon>Pseudomonadati</taxon>
        <taxon>Bacteroidota</taxon>
        <taxon>Chitinophagia</taxon>
        <taxon>Chitinophagales</taxon>
        <taxon>Chitinophagaceae</taxon>
        <taxon>Panacibacter</taxon>
    </lineage>
</organism>
<dbReference type="PANTHER" id="PTHR12151">
    <property type="entry name" value="ELECTRON TRANSPORT PROTIN SCO1/SENC FAMILY MEMBER"/>
    <property type="match status" value="1"/>
</dbReference>
<keyword evidence="6" id="KW-1185">Reference proteome</keyword>
<comment type="similarity">
    <text evidence="1">Belongs to the SCO1/2 family.</text>
</comment>
<dbReference type="EMBL" id="JADWYR010000001">
    <property type="protein sequence ID" value="MBG9375954.1"/>
    <property type="molecule type" value="Genomic_DNA"/>
</dbReference>
<evidence type="ECO:0000313" key="6">
    <source>
        <dbReference type="Proteomes" id="UP000628448"/>
    </source>
</evidence>
<dbReference type="SUPFAM" id="SSF52833">
    <property type="entry name" value="Thioredoxin-like"/>
    <property type="match status" value="1"/>
</dbReference>
<keyword evidence="3" id="KW-1015">Disulfide bond</keyword>
<accession>A0A931E813</accession>
<evidence type="ECO:0000256" key="2">
    <source>
        <dbReference type="PIRSR" id="PIRSR603782-1"/>
    </source>
</evidence>
<feature type="binding site" evidence="2">
    <location>
        <position position="96"/>
    </location>
    <ligand>
        <name>Cu cation</name>
        <dbReference type="ChEBI" id="CHEBI:23378"/>
    </ligand>
</feature>
<dbReference type="Proteomes" id="UP000628448">
    <property type="component" value="Unassembled WGS sequence"/>
</dbReference>